<keyword evidence="2" id="KW-0732">Signal</keyword>
<comment type="caution">
    <text evidence="3">The sequence shown here is derived from an EMBL/GenBank/DDBJ whole genome shotgun (WGS) entry which is preliminary data.</text>
</comment>
<dbReference type="AlphaFoldDB" id="A0A851GJ04"/>
<gene>
    <name evidence="3" type="ORF">HW115_05715</name>
</gene>
<dbReference type="Proteomes" id="UP000557872">
    <property type="component" value="Unassembled WGS sequence"/>
</dbReference>
<proteinExistence type="predicted"/>
<sequence>MKNTILLAILCLALGFSAGWLAKPATTTAPPEEDPAPVTRANKKASPKSVATTPDTRPRTRSSVEVYSSDDELDEETKQQINEAQSRQQKMVRDQLKKKFDLKIAAMVEELGLDAEQEKALRDFFEQQLDVLSESNPMEMASDPEAMKKLAAAMRGDGLNEHMANHLSEEQIDKLEAFETRQKKNKTEGMAMKDLAKIQQALDLSEEQRDAVYGILVEDAAKNLENQSDTTVVMDGMMKSMGMEMDLGDMDFDGLMQLDPAQNNGEPIDQSSVIAKMKEDRTKKIDAKVERMAPVLNENQLKQYRSHLESKGGLFNMMIQGMEQ</sequence>
<keyword evidence="4" id="KW-1185">Reference proteome</keyword>
<feature type="signal peptide" evidence="2">
    <location>
        <begin position="1"/>
        <end position="22"/>
    </location>
</feature>
<feature type="region of interest" description="Disordered" evidence="1">
    <location>
        <begin position="26"/>
        <end position="75"/>
    </location>
</feature>
<evidence type="ECO:0000256" key="1">
    <source>
        <dbReference type="SAM" id="MobiDB-lite"/>
    </source>
</evidence>
<evidence type="ECO:0000313" key="4">
    <source>
        <dbReference type="Proteomes" id="UP000557872"/>
    </source>
</evidence>
<reference evidence="3 4" key="1">
    <citation type="submission" date="2020-07" db="EMBL/GenBank/DDBJ databases">
        <title>Roseicoccus Jingziensis gen. nov., sp. nov., isolated from coastal seawater.</title>
        <authorList>
            <person name="Feng X."/>
        </authorList>
    </citation>
    <scope>NUCLEOTIDE SEQUENCE [LARGE SCALE GENOMIC DNA]</scope>
    <source>
        <strain evidence="3 4">N1E253</strain>
    </source>
</reference>
<dbReference type="EMBL" id="JACBAZ010000002">
    <property type="protein sequence ID" value="NWK55097.1"/>
    <property type="molecule type" value="Genomic_DNA"/>
</dbReference>
<organism evidence="3 4">
    <name type="scientific">Oceaniferula marina</name>
    <dbReference type="NCBI Taxonomy" id="2748318"/>
    <lineage>
        <taxon>Bacteria</taxon>
        <taxon>Pseudomonadati</taxon>
        <taxon>Verrucomicrobiota</taxon>
        <taxon>Verrucomicrobiia</taxon>
        <taxon>Verrucomicrobiales</taxon>
        <taxon>Verrucomicrobiaceae</taxon>
        <taxon>Oceaniferula</taxon>
    </lineage>
</organism>
<accession>A0A851GJ04</accession>
<feature type="chain" id="PRO_5032810176" evidence="2">
    <location>
        <begin position="23"/>
        <end position="324"/>
    </location>
</feature>
<name>A0A851GJ04_9BACT</name>
<evidence type="ECO:0000256" key="2">
    <source>
        <dbReference type="SAM" id="SignalP"/>
    </source>
</evidence>
<dbReference type="RefSeq" id="WP_178931636.1">
    <property type="nucleotide sequence ID" value="NZ_JACBAZ010000002.1"/>
</dbReference>
<protein>
    <submittedName>
        <fullName evidence="3">Uncharacterized protein</fullName>
    </submittedName>
</protein>
<evidence type="ECO:0000313" key="3">
    <source>
        <dbReference type="EMBL" id="NWK55097.1"/>
    </source>
</evidence>